<name>A0ACC0MGP0_RHOML</name>
<comment type="caution">
    <text evidence="1">The sequence shown here is derived from an EMBL/GenBank/DDBJ whole genome shotgun (WGS) entry which is preliminary data.</text>
</comment>
<evidence type="ECO:0000313" key="2">
    <source>
        <dbReference type="Proteomes" id="UP001062846"/>
    </source>
</evidence>
<gene>
    <name evidence="1" type="ORF">RHMOL_Rhmol09G0208300</name>
</gene>
<protein>
    <submittedName>
        <fullName evidence="1">Uncharacterized protein</fullName>
    </submittedName>
</protein>
<sequence>MKKEASPEGCDQAIEGLSTAETRAKAKRLQESEKVDISVSQRVRATFWSSSESCCVDEQGRSDEEVIIRWEDEFISTLQHDGLGFQLLWADARISSRLLLKLAVQDCCLSLLVGKSLSGKERQQLTRITADISRLVPGLILLELLLPVFLKW</sequence>
<dbReference type="EMBL" id="CM046396">
    <property type="protein sequence ID" value="KAI8539764.1"/>
    <property type="molecule type" value="Genomic_DNA"/>
</dbReference>
<keyword evidence="2" id="KW-1185">Reference proteome</keyword>
<dbReference type="Proteomes" id="UP001062846">
    <property type="component" value="Chromosome 9"/>
</dbReference>
<accession>A0ACC0MGP0</accession>
<proteinExistence type="predicted"/>
<evidence type="ECO:0000313" key="1">
    <source>
        <dbReference type="EMBL" id="KAI8539764.1"/>
    </source>
</evidence>
<organism evidence="1 2">
    <name type="scientific">Rhododendron molle</name>
    <name type="common">Chinese azalea</name>
    <name type="synonym">Azalea mollis</name>
    <dbReference type="NCBI Taxonomy" id="49168"/>
    <lineage>
        <taxon>Eukaryota</taxon>
        <taxon>Viridiplantae</taxon>
        <taxon>Streptophyta</taxon>
        <taxon>Embryophyta</taxon>
        <taxon>Tracheophyta</taxon>
        <taxon>Spermatophyta</taxon>
        <taxon>Magnoliopsida</taxon>
        <taxon>eudicotyledons</taxon>
        <taxon>Gunneridae</taxon>
        <taxon>Pentapetalae</taxon>
        <taxon>asterids</taxon>
        <taxon>Ericales</taxon>
        <taxon>Ericaceae</taxon>
        <taxon>Ericoideae</taxon>
        <taxon>Rhodoreae</taxon>
        <taxon>Rhododendron</taxon>
    </lineage>
</organism>
<reference evidence="1" key="1">
    <citation type="submission" date="2022-02" db="EMBL/GenBank/DDBJ databases">
        <title>Plant Genome Project.</title>
        <authorList>
            <person name="Zhang R.-G."/>
        </authorList>
    </citation>
    <scope>NUCLEOTIDE SEQUENCE</scope>
    <source>
        <strain evidence="1">AT1</strain>
    </source>
</reference>